<sequence>MPPFIVNVPQAPAEPILQDPPKLLARLQVMNEKLDAFKMDKIQDVTSSDAEKLCLTLLSNLQEHSPSYHKYLGHCEGRGQQYPETPKDNTVKGLVNCN</sequence>
<organism evidence="1 2">
    <name type="scientific">Anisodus acutangulus</name>
    <dbReference type="NCBI Taxonomy" id="402998"/>
    <lineage>
        <taxon>Eukaryota</taxon>
        <taxon>Viridiplantae</taxon>
        <taxon>Streptophyta</taxon>
        <taxon>Embryophyta</taxon>
        <taxon>Tracheophyta</taxon>
        <taxon>Spermatophyta</taxon>
        <taxon>Magnoliopsida</taxon>
        <taxon>eudicotyledons</taxon>
        <taxon>Gunneridae</taxon>
        <taxon>Pentapetalae</taxon>
        <taxon>asterids</taxon>
        <taxon>lamiids</taxon>
        <taxon>Solanales</taxon>
        <taxon>Solanaceae</taxon>
        <taxon>Solanoideae</taxon>
        <taxon>Hyoscyameae</taxon>
        <taxon>Anisodus</taxon>
    </lineage>
</organism>
<keyword evidence="2" id="KW-1185">Reference proteome</keyword>
<gene>
    <name evidence="1" type="ORF">K7X08_020559</name>
</gene>
<dbReference type="Proteomes" id="UP001152561">
    <property type="component" value="Unassembled WGS sequence"/>
</dbReference>
<dbReference type="EMBL" id="JAJAGQ010000003">
    <property type="protein sequence ID" value="KAJ8567837.1"/>
    <property type="molecule type" value="Genomic_DNA"/>
</dbReference>
<dbReference type="AlphaFoldDB" id="A0A9Q1RQ35"/>
<proteinExistence type="predicted"/>
<accession>A0A9Q1RQ35</accession>
<comment type="caution">
    <text evidence="1">The sequence shown here is derived from an EMBL/GenBank/DDBJ whole genome shotgun (WGS) entry which is preliminary data.</text>
</comment>
<reference evidence="2" key="1">
    <citation type="journal article" date="2023" name="Proc. Natl. Acad. Sci. U.S.A.">
        <title>Genomic and structural basis for evolution of tropane alkaloid biosynthesis.</title>
        <authorList>
            <person name="Wanga Y.-J."/>
            <person name="Taina T."/>
            <person name="Yua J.-Y."/>
            <person name="Lia J."/>
            <person name="Xua B."/>
            <person name="Chenc J."/>
            <person name="D'Auriad J.C."/>
            <person name="Huanga J.-P."/>
            <person name="Huanga S.-X."/>
        </authorList>
    </citation>
    <scope>NUCLEOTIDE SEQUENCE [LARGE SCALE GENOMIC DNA]</scope>
    <source>
        <strain evidence="2">cv. KIB-2019</strain>
    </source>
</reference>
<protein>
    <submittedName>
        <fullName evidence="1">Uncharacterized protein</fullName>
    </submittedName>
</protein>
<evidence type="ECO:0000313" key="1">
    <source>
        <dbReference type="EMBL" id="KAJ8567837.1"/>
    </source>
</evidence>
<name>A0A9Q1RQ35_9SOLA</name>
<evidence type="ECO:0000313" key="2">
    <source>
        <dbReference type="Proteomes" id="UP001152561"/>
    </source>
</evidence>